<proteinExistence type="predicted"/>
<organism evidence="1 2">
    <name type="scientific">Trifolium pratense</name>
    <name type="common">Red clover</name>
    <dbReference type="NCBI Taxonomy" id="57577"/>
    <lineage>
        <taxon>Eukaryota</taxon>
        <taxon>Viridiplantae</taxon>
        <taxon>Streptophyta</taxon>
        <taxon>Embryophyta</taxon>
        <taxon>Tracheophyta</taxon>
        <taxon>Spermatophyta</taxon>
        <taxon>Magnoliopsida</taxon>
        <taxon>eudicotyledons</taxon>
        <taxon>Gunneridae</taxon>
        <taxon>Pentapetalae</taxon>
        <taxon>rosids</taxon>
        <taxon>fabids</taxon>
        <taxon>Fabales</taxon>
        <taxon>Fabaceae</taxon>
        <taxon>Papilionoideae</taxon>
        <taxon>50 kb inversion clade</taxon>
        <taxon>NPAAA clade</taxon>
        <taxon>Hologalegina</taxon>
        <taxon>IRL clade</taxon>
        <taxon>Trifolieae</taxon>
        <taxon>Trifolium</taxon>
    </lineage>
</organism>
<gene>
    <name evidence="1" type="ORF">MILVUS5_LOCUS35313</name>
</gene>
<protein>
    <submittedName>
        <fullName evidence="1">Uncharacterized protein</fullName>
    </submittedName>
</protein>
<reference evidence="1" key="1">
    <citation type="submission" date="2023-10" db="EMBL/GenBank/DDBJ databases">
        <authorList>
            <person name="Rodriguez Cubillos JULIANA M."/>
            <person name="De Vega J."/>
        </authorList>
    </citation>
    <scope>NUCLEOTIDE SEQUENCE</scope>
</reference>
<dbReference type="EMBL" id="CASHSV030000615">
    <property type="protein sequence ID" value="CAJ2671490.1"/>
    <property type="molecule type" value="Genomic_DNA"/>
</dbReference>
<accession>A0ACB0LPL8</accession>
<dbReference type="Proteomes" id="UP001177021">
    <property type="component" value="Unassembled WGS sequence"/>
</dbReference>
<name>A0ACB0LPL8_TRIPR</name>
<evidence type="ECO:0000313" key="2">
    <source>
        <dbReference type="Proteomes" id="UP001177021"/>
    </source>
</evidence>
<comment type="caution">
    <text evidence="1">The sequence shown here is derived from an EMBL/GenBank/DDBJ whole genome shotgun (WGS) entry which is preliminary data.</text>
</comment>
<evidence type="ECO:0000313" key="1">
    <source>
        <dbReference type="EMBL" id="CAJ2671490.1"/>
    </source>
</evidence>
<sequence>MQRYDIILGTTRGLAYLHEDFHVCIIHRDIKTGNILLDDDLQPKIADFGLARLLPEDQSHLSTRFAGTLGYTAPEYAIHGKLNIVGDNMQGAVFGELLDCLLKPTNIKEKISSLMLLASLGSECEETMLKQLMLLEFGKRTMLLKLKRPLKLLKELDSKFRKVLIIDVILVV</sequence>
<keyword evidence="2" id="KW-1185">Reference proteome</keyword>